<name>A0A520S4D9_9GAMM</name>
<reference evidence="2 3" key="1">
    <citation type="submission" date="2019-02" db="EMBL/GenBank/DDBJ databases">
        <title>Prokaryotic population dynamics and viral predation in marine succession experiment using metagenomics: the confinement effect.</title>
        <authorList>
            <person name="Haro-Moreno J.M."/>
            <person name="Rodriguez-Valera F."/>
            <person name="Lopez-Perez M."/>
        </authorList>
    </citation>
    <scope>NUCLEOTIDE SEQUENCE [LARGE SCALE GENOMIC DNA]</scope>
    <source>
        <strain evidence="2">MED-G158</strain>
    </source>
</reference>
<sequence>MIRHWPHGLKALVILLTFSSTVSAEVYFCKESATVSIDPYNISSSGEDGDVPSRQDWIVDTERGWRRSGFTDYRGACQKNKGYVVCRTDNIAFGEATLSIHPNDSNFVVVYLDYGLGALAFVGKCSPG</sequence>
<organism evidence="2 3">
    <name type="scientific">OM182 bacterium</name>
    <dbReference type="NCBI Taxonomy" id="2510334"/>
    <lineage>
        <taxon>Bacteria</taxon>
        <taxon>Pseudomonadati</taxon>
        <taxon>Pseudomonadota</taxon>
        <taxon>Gammaproteobacteria</taxon>
        <taxon>OMG group</taxon>
        <taxon>OM182 clade</taxon>
    </lineage>
</organism>
<gene>
    <name evidence="2" type="ORF">EVA69_01925</name>
</gene>
<proteinExistence type="predicted"/>
<accession>A0A520S4D9</accession>
<feature type="signal peptide" evidence="1">
    <location>
        <begin position="1"/>
        <end position="24"/>
    </location>
</feature>
<comment type="caution">
    <text evidence="2">The sequence shown here is derived from an EMBL/GenBank/DDBJ whole genome shotgun (WGS) entry which is preliminary data.</text>
</comment>
<dbReference type="EMBL" id="SHAH01000016">
    <property type="protein sequence ID" value="RZO77367.1"/>
    <property type="molecule type" value="Genomic_DNA"/>
</dbReference>
<keyword evidence="1" id="KW-0732">Signal</keyword>
<evidence type="ECO:0000313" key="3">
    <source>
        <dbReference type="Proteomes" id="UP000320404"/>
    </source>
</evidence>
<dbReference type="AlphaFoldDB" id="A0A520S4D9"/>
<feature type="chain" id="PRO_5021854530" evidence="1">
    <location>
        <begin position="25"/>
        <end position="128"/>
    </location>
</feature>
<evidence type="ECO:0000313" key="2">
    <source>
        <dbReference type="EMBL" id="RZO77367.1"/>
    </source>
</evidence>
<dbReference type="Proteomes" id="UP000320404">
    <property type="component" value="Unassembled WGS sequence"/>
</dbReference>
<evidence type="ECO:0000256" key="1">
    <source>
        <dbReference type="SAM" id="SignalP"/>
    </source>
</evidence>
<protein>
    <submittedName>
        <fullName evidence="2">Uncharacterized protein</fullName>
    </submittedName>
</protein>